<dbReference type="Gene3D" id="1.20.58.840">
    <property type="match status" value="1"/>
</dbReference>
<reference evidence="2 3" key="1">
    <citation type="journal article" date="2019" name="Int. J. Syst. Evol. Microbiol.">
        <title>The Global Catalogue of Microorganisms (GCM) 10K type strain sequencing project: providing services to taxonomists for standard genome sequencing and annotation.</title>
        <authorList>
            <consortium name="The Broad Institute Genomics Platform"/>
            <consortium name="The Broad Institute Genome Sequencing Center for Infectious Disease"/>
            <person name="Wu L."/>
            <person name="Ma J."/>
        </authorList>
    </citation>
    <scope>NUCLEOTIDE SEQUENCE [LARGE SCALE GENOMIC DNA]</scope>
    <source>
        <strain evidence="2 3">JCM 15478</strain>
    </source>
</reference>
<dbReference type="Pfam" id="PF01636">
    <property type="entry name" value="APH"/>
    <property type="match status" value="1"/>
</dbReference>
<proteinExistence type="predicted"/>
<dbReference type="RefSeq" id="WP_344523431.1">
    <property type="nucleotide sequence ID" value="NZ_BAAAPE010000001.1"/>
</dbReference>
<comment type="caution">
    <text evidence="2">The sequence shown here is derived from an EMBL/GenBank/DDBJ whole genome shotgun (WGS) entry which is preliminary data.</text>
</comment>
<dbReference type="InterPro" id="IPR011009">
    <property type="entry name" value="Kinase-like_dom_sf"/>
</dbReference>
<evidence type="ECO:0000313" key="2">
    <source>
        <dbReference type="EMBL" id="GAA2062155.1"/>
    </source>
</evidence>
<dbReference type="InterPro" id="IPR002575">
    <property type="entry name" value="Aminoglycoside_PTrfase"/>
</dbReference>
<dbReference type="SUPFAM" id="SSF56112">
    <property type="entry name" value="Protein kinase-like (PK-like)"/>
    <property type="match status" value="1"/>
</dbReference>
<name>A0ABN2VII8_9ACTN</name>
<dbReference type="Proteomes" id="UP001500016">
    <property type="component" value="Unassembled WGS sequence"/>
</dbReference>
<gene>
    <name evidence="2" type="ORF">GCM10009801_05030</name>
</gene>
<dbReference type="Gene3D" id="1.10.510.10">
    <property type="entry name" value="Transferase(Phosphotransferase) domain 1"/>
    <property type="match status" value="1"/>
</dbReference>
<evidence type="ECO:0000313" key="3">
    <source>
        <dbReference type="Proteomes" id="UP001500016"/>
    </source>
</evidence>
<sequence>MRHQPDDLDVQDLRSALRGWGIETAGDPAYLPVGFGDHHWGARDTAGRRWFVTVADLTAKPYCGDGAEAAARGLTAAMDTAAALRADLGLGFVLAPARDRHGRTTVRLGARYALSVFPHEEGESDPDGAPLPPEDRARALDALAALHAVEPPPTAPATGPALSRRALLEETLADPSGPWSGGPFAEPARALFAAHAASLRRRLDAFDALAARVAATGARPVVTHGEPHSANILRTPDGLLLADWDTVGLAAPERDLWQVAETPDDLARYAEATGRTPDPAALDLYRTRWDLEDMTEYLAWFRTPHARTPDTEAGWEELTSLLDPED</sequence>
<organism evidence="2 3">
    <name type="scientific">Streptomyces albiaxialis</name>
    <dbReference type="NCBI Taxonomy" id="329523"/>
    <lineage>
        <taxon>Bacteria</taxon>
        <taxon>Bacillati</taxon>
        <taxon>Actinomycetota</taxon>
        <taxon>Actinomycetes</taxon>
        <taxon>Kitasatosporales</taxon>
        <taxon>Streptomycetaceae</taxon>
        <taxon>Streptomyces</taxon>
    </lineage>
</organism>
<keyword evidence="3" id="KW-1185">Reference proteome</keyword>
<feature type="domain" description="Aminoglycoside phosphotransferase" evidence="1">
    <location>
        <begin position="74"/>
        <end position="283"/>
    </location>
</feature>
<evidence type="ECO:0000259" key="1">
    <source>
        <dbReference type="Pfam" id="PF01636"/>
    </source>
</evidence>
<accession>A0ABN2VII8</accession>
<dbReference type="EMBL" id="BAAAPE010000001">
    <property type="protein sequence ID" value="GAA2062155.1"/>
    <property type="molecule type" value="Genomic_DNA"/>
</dbReference>
<protein>
    <recommendedName>
        <fullName evidence="1">Aminoglycoside phosphotransferase domain-containing protein</fullName>
    </recommendedName>
</protein>